<protein>
    <submittedName>
        <fullName evidence="7">TTN</fullName>
        <ecNumber evidence="7">2.7.11.1</ecNumber>
    </submittedName>
</protein>
<keyword evidence="2" id="KW-0963">Cytoplasm</keyword>
<dbReference type="AlphaFoldDB" id="A0A8S3TZJ9"/>
<evidence type="ECO:0000313" key="8">
    <source>
        <dbReference type="Proteomes" id="UP000683360"/>
    </source>
</evidence>
<dbReference type="GO" id="GO:0004674">
    <property type="term" value="F:protein serine/threonine kinase activity"/>
    <property type="evidence" value="ECO:0007669"/>
    <property type="project" value="UniProtKB-EC"/>
</dbReference>
<dbReference type="Pfam" id="PF07679">
    <property type="entry name" value="I-set"/>
    <property type="match status" value="4"/>
</dbReference>
<dbReference type="InterPro" id="IPR036179">
    <property type="entry name" value="Ig-like_dom_sf"/>
</dbReference>
<dbReference type="InterPro" id="IPR003599">
    <property type="entry name" value="Ig_sub"/>
</dbReference>
<name>A0A8S3TZJ9_MYTED</name>
<evidence type="ECO:0000256" key="2">
    <source>
        <dbReference type="ARBA" id="ARBA00022490"/>
    </source>
</evidence>
<keyword evidence="5" id="KW-0812">Transmembrane</keyword>
<dbReference type="InterPro" id="IPR052385">
    <property type="entry name" value="Obscurin/Obscurin-like_Reg"/>
</dbReference>
<dbReference type="PANTHER" id="PTHR35971">
    <property type="entry name" value="SI:DKEY-31G6.6"/>
    <property type="match status" value="1"/>
</dbReference>
<keyword evidence="8" id="KW-1185">Reference proteome</keyword>
<dbReference type="EMBL" id="CAJPWZ010002363">
    <property type="protein sequence ID" value="CAG2236637.1"/>
    <property type="molecule type" value="Genomic_DNA"/>
</dbReference>
<gene>
    <name evidence="7" type="ORF">MEDL_49157</name>
</gene>
<reference evidence="7" key="1">
    <citation type="submission" date="2021-03" db="EMBL/GenBank/DDBJ databases">
        <authorList>
            <person name="Bekaert M."/>
        </authorList>
    </citation>
    <scope>NUCLEOTIDE SEQUENCE</scope>
</reference>
<sequence>MTLVHVCAGFPLKCPEPAQWRLRANGHCVNPSTYFCLRNDIINGYSENCTRSDFQQAGRKSVLRGGIDAVVCSKERYQPSGYTLYTNASTNCILLKSFCHEEGQVVYDNGNRTTDATCRCDYRRGFAFLIKPNNPCFCRPSQADCSCFLKICPNRSHTLSPVTTAGEKYDVKETFPKEDNVSVLILGTLTLVLFILVICIRQFKAFENNGPEPELNLIEGDTLTLQYMLPIKRLRLCFFKDDTLITETVNVKKHVLEKTNVTLGDQGNYFAKVCKIRSRITKVTVQSMFTSEFNTIKCIEGEILQLKCSVYSEDINVELSKVDAKDKQIGNISMQVDGKDHSMTIQQAQLSDAGQYMMSAGNVQKPVTVTIAAMFTSEFNTIKCIEGEILQFKCSVYSEDINVELSKVDAKDKQIGNISMQVDGKDHCMTIQQAQLSDAGQYMMSAGNVQKPVTVTVEAMFTSEFNTIKCIEGEILQFKCSVYSEDINVELSKVDAKDKQIGNISMQVDGKDHCMTIQQAQLGDAGQYMMSAGNVQKPVTVTVEAMFTSEFNTIKCIEGEILQFKCSVYSEDINVELSKVDAKDKQIGNISMQVDGKDHCMTIQQAQLSDAGQYMMSAGNVQNQ</sequence>
<evidence type="ECO:0000256" key="4">
    <source>
        <dbReference type="ARBA" id="ARBA00023157"/>
    </source>
</evidence>
<dbReference type="InterPro" id="IPR013098">
    <property type="entry name" value="Ig_I-set"/>
</dbReference>
<dbReference type="PANTHER" id="PTHR35971:SF5">
    <property type="entry name" value="OBSCURIN LIKE CYTOSKELETAL ADAPTOR 1"/>
    <property type="match status" value="1"/>
</dbReference>
<dbReference type="EC" id="2.7.11.1" evidence="7"/>
<feature type="domain" description="Immunoglobulin" evidence="6">
    <location>
        <begin position="465"/>
        <end position="544"/>
    </location>
</feature>
<evidence type="ECO:0000256" key="5">
    <source>
        <dbReference type="SAM" id="Phobius"/>
    </source>
</evidence>
<comment type="subcellular location">
    <subcellularLocation>
        <location evidence="1">Cytoplasm</location>
    </subcellularLocation>
</comment>
<accession>A0A8S3TZJ9</accession>
<keyword evidence="5" id="KW-0472">Membrane</keyword>
<evidence type="ECO:0000259" key="6">
    <source>
        <dbReference type="SMART" id="SM00409"/>
    </source>
</evidence>
<dbReference type="Proteomes" id="UP000683360">
    <property type="component" value="Unassembled WGS sequence"/>
</dbReference>
<dbReference type="InterPro" id="IPR013783">
    <property type="entry name" value="Ig-like_fold"/>
</dbReference>
<dbReference type="SMART" id="SM00409">
    <property type="entry name" value="IG"/>
    <property type="match status" value="4"/>
</dbReference>
<keyword evidence="4" id="KW-1015">Disulfide bond</keyword>
<evidence type="ECO:0000256" key="3">
    <source>
        <dbReference type="ARBA" id="ARBA00022553"/>
    </source>
</evidence>
<feature type="domain" description="Immunoglobulin" evidence="6">
    <location>
        <begin position="379"/>
        <end position="458"/>
    </location>
</feature>
<feature type="domain" description="Immunoglobulin" evidence="6">
    <location>
        <begin position="293"/>
        <end position="372"/>
    </location>
</feature>
<keyword evidence="5" id="KW-1133">Transmembrane helix</keyword>
<evidence type="ECO:0000256" key="1">
    <source>
        <dbReference type="ARBA" id="ARBA00004496"/>
    </source>
</evidence>
<keyword evidence="7" id="KW-0808">Transferase</keyword>
<organism evidence="7 8">
    <name type="scientific">Mytilus edulis</name>
    <name type="common">Blue mussel</name>
    <dbReference type="NCBI Taxonomy" id="6550"/>
    <lineage>
        <taxon>Eukaryota</taxon>
        <taxon>Metazoa</taxon>
        <taxon>Spiralia</taxon>
        <taxon>Lophotrochozoa</taxon>
        <taxon>Mollusca</taxon>
        <taxon>Bivalvia</taxon>
        <taxon>Autobranchia</taxon>
        <taxon>Pteriomorphia</taxon>
        <taxon>Mytilida</taxon>
        <taxon>Mytiloidea</taxon>
        <taxon>Mytilidae</taxon>
        <taxon>Mytilinae</taxon>
        <taxon>Mytilus</taxon>
    </lineage>
</organism>
<evidence type="ECO:0000313" key="7">
    <source>
        <dbReference type="EMBL" id="CAG2236637.1"/>
    </source>
</evidence>
<feature type="transmembrane region" description="Helical" evidence="5">
    <location>
        <begin position="181"/>
        <end position="200"/>
    </location>
</feature>
<dbReference type="OrthoDB" id="504170at2759"/>
<dbReference type="GO" id="GO:0005737">
    <property type="term" value="C:cytoplasm"/>
    <property type="evidence" value="ECO:0007669"/>
    <property type="project" value="UniProtKB-SubCell"/>
</dbReference>
<proteinExistence type="predicted"/>
<feature type="domain" description="Immunoglobulin" evidence="6">
    <location>
        <begin position="212"/>
        <end position="286"/>
    </location>
</feature>
<dbReference type="SUPFAM" id="SSF48726">
    <property type="entry name" value="Immunoglobulin"/>
    <property type="match status" value="5"/>
</dbReference>
<keyword evidence="3" id="KW-0597">Phosphoprotein</keyword>
<dbReference type="Gene3D" id="2.60.40.10">
    <property type="entry name" value="Immunoglobulins"/>
    <property type="match status" value="4"/>
</dbReference>
<comment type="caution">
    <text evidence="7">The sequence shown here is derived from an EMBL/GenBank/DDBJ whole genome shotgun (WGS) entry which is preliminary data.</text>
</comment>